<accession>A0A075MP23</accession>
<proteinExistence type="predicted"/>
<dbReference type="AlphaFoldDB" id="A0A075MP23"/>
<keyword evidence="1" id="KW-0812">Transmembrane</keyword>
<feature type="transmembrane region" description="Helical" evidence="1">
    <location>
        <begin position="37"/>
        <end position="56"/>
    </location>
</feature>
<feature type="transmembrane region" description="Helical" evidence="1">
    <location>
        <begin position="63"/>
        <end position="84"/>
    </location>
</feature>
<evidence type="ECO:0000313" key="2">
    <source>
        <dbReference type="EMBL" id="AIF82963.1"/>
    </source>
</evidence>
<organism evidence="2 3">
    <name type="scientific">Candidatus Nitrososphaera evergladensis SR1</name>
    <dbReference type="NCBI Taxonomy" id="1459636"/>
    <lineage>
        <taxon>Archaea</taxon>
        <taxon>Nitrososphaerota</taxon>
        <taxon>Nitrososphaeria</taxon>
        <taxon>Nitrososphaerales</taxon>
        <taxon>Nitrososphaeraceae</taxon>
        <taxon>Nitrososphaera</taxon>
    </lineage>
</organism>
<evidence type="ECO:0000256" key="1">
    <source>
        <dbReference type="SAM" id="Phobius"/>
    </source>
</evidence>
<keyword evidence="1" id="KW-0472">Membrane</keyword>
<keyword evidence="1" id="KW-1133">Transmembrane helix</keyword>
<protein>
    <submittedName>
        <fullName evidence="2">Uncharacterized protein</fullName>
    </submittedName>
</protein>
<dbReference type="Proteomes" id="UP000028194">
    <property type="component" value="Chromosome"/>
</dbReference>
<gene>
    <name evidence="2" type="ORF">NTE_00887</name>
</gene>
<dbReference type="KEGG" id="nev:NTE_00887"/>
<sequence length="136" mass="14804">MLAFMLIANAVNGLVLWNFFPLHMRGAEMTFTDTMHVILAAMGGIFGSLAIGFGAVTFGKRFLFYSVAAVVMLFAPTILAFSFVPQVAANFSVVRALGAYRICGLYAMADSTICRSFAREEWSSTTSYRGTSKEAQ</sequence>
<evidence type="ECO:0000313" key="3">
    <source>
        <dbReference type="Proteomes" id="UP000028194"/>
    </source>
</evidence>
<reference evidence="2 3" key="1">
    <citation type="journal article" date="2014" name="PLoS ONE">
        <title>Genome Sequence of Candidatus Nitrososphaera evergladensis from Group I.1b Enriched from Everglades Soil Reveals Novel Genomic Features of the Ammonia-Oxidizing Archaea.</title>
        <authorList>
            <person name="Zhalnina K.V."/>
            <person name="Dias R."/>
            <person name="Leonard M.T."/>
            <person name="Dorr de Quadros P."/>
            <person name="Camargo F.A."/>
            <person name="Drew J.C."/>
            <person name="Farmerie W.G."/>
            <person name="Daroub S.H."/>
            <person name="Triplett E.W."/>
        </authorList>
    </citation>
    <scope>NUCLEOTIDE SEQUENCE [LARGE SCALE GENOMIC DNA]</scope>
    <source>
        <strain evidence="2 3">SR1</strain>
    </source>
</reference>
<dbReference type="EMBL" id="CP007174">
    <property type="protein sequence ID" value="AIF82963.1"/>
    <property type="molecule type" value="Genomic_DNA"/>
</dbReference>
<name>A0A075MP23_9ARCH</name>
<dbReference type="HOGENOM" id="CLU_1870625_0_0_2"/>
<keyword evidence="3" id="KW-1185">Reference proteome</keyword>